<protein>
    <submittedName>
        <fullName evidence="2">Ras oncogene family 2b protein, putative</fullName>
    </submittedName>
</protein>
<dbReference type="eggNOG" id="KOG0087">
    <property type="taxonomic scope" value="Eukaryota"/>
</dbReference>
<dbReference type="Proteomes" id="UP000008983">
    <property type="component" value="Unassembled WGS sequence"/>
</dbReference>
<gene>
    <name evidence="2" type="ORF">IMG5_202290</name>
</gene>
<dbReference type="PROSITE" id="PS51419">
    <property type="entry name" value="RAB"/>
    <property type="match status" value="1"/>
</dbReference>
<dbReference type="InterPro" id="IPR001806">
    <property type="entry name" value="Small_GTPase"/>
</dbReference>
<reference evidence="2 3" key="1">
    <citation type="submission" date="2011-07" db="EMBL/GenBank/DDBJ databases">
        <authorList>
            <person name="Coyne R."/>
            <person name="Brami D."/>
            <person name="Johnson J."/>
            <person name="Hostetler J."/>
            <person name="Hannick L."/>
            <person name="Clark T."/>
            <person name="Cassidy-Hanley D."/>
            <person name="Inman J."/>
        </authorList>
    </citation>
    <scope>NUCLEOTIDE SEQUENCE [LARGE SCALE GENOMIC DNA]</scope>
    <source>
        <strain evidence="2 3">G5</strain>
    </source>
</reference>
<dbReference type="OrthoDB" id="48625at2759"/>
<dbReference type="PANTHER" id="PTHR47978">
    <property type="match status" value="1"/>
</dbReference>
<dbReference type="EMBL" id="GL984389">
    <property type="protein sequence ID" value="EGR27048.1"/>
    <property type="molecule type" value="Genomic_DNA"/>
</dbReference>
<dbReference type="RefSeq" id="XP_004023932.1">
    <property type="nucleotide sequence ID" value="XM_004023883.1"/>
</dbReference>
<dbReference type="Gene3D" id="3.40.50.300">
    <property type="entry name" value="P-loop containing nucleotide triphosphate hydrolases"/>
    <property type="match status" value="1"/>
</dbReference>
<organism evidence="2 3">
    <name type="scientific">Ichthyophthirius multifiliis</name>
    <name type="common">White spot disease agent</name>
    <name type="synonym">Ich</name>
    <dbReference type="NCBI Taxonomy" id="5932"/>
    <lineage>
        <taxon>Eukaryota</taxon>
        <taxon>Sar</taxon>
        <taxon>Alveolata</taxon>
        <taxon>Ciliophora</taxon>
        <taxon>Intramacronucleata</taxon>
        <taxon>Oligohymenophorea</taxon>
        <taxon>Hymenostomatida</taxon>
        <taxon>Ophryoglenina</taxon>
        <taxon>Ichthyophthirius</taxon>
    </lineage>
</organism>
<dbReference type="PROSITE" id="PS51421">
    <property type="entry name" value="RAS"/>
    <property type="match status" value="1"/>
</dbReference>
<dbReference type="SMART" id="SM00175">
    <property type="entry name" value="RAB"/>
    <property type="match status" value="1"/>
</dbReference>
<dbReference type="SMART" id="SM00174">
    <property type="entry name" value="RHO"/>
    <property type="match status" value="1"/>
</dbReference>
<sequence length="205" mass="24005">MDKKQNIKEYDEKEFVPCDLKVILLGDSAVGKSKLVERFLLNDYEERNLSTYALTMYRHVANIDGKQYKIDLWDTAGQEQFQTLHSSYYFKANVCILVFDITRKITYINLKKWYQEMREYCPDIPCILIANKIDVDRDVTNKQFKFASQNNLPFYFVSAADGTNVVKVFHEALKLALDNKLNPPDDFMKEVDDLLNDNNIFGKKQ</sequence>
<dbReference type="GeneID" id="14903121"/>
<evidence type="ECO:0000313" key="3">
    <source>
        <dbReference type="Proteomes" id="UP000008983"/>
    </source>
</evidence>
<dbReference type="InterPro" id="IPR027417">
    <property type="entry name" value="P-loop_NTPase"/>
</dbReference>
<dbReference type="InParanoid" id="G0R649"/>
<evidence type="ECO:0000256" key="1">
    <source>
        <dbReference type="ARBA" id="ARBA00022741"/>
    </source>
</evidence>
<dbReference type="FunFam" id="3.40.50.300:FF:001329">
    <property type="entry name" value="Small GTP-binding protein, putative"/>
    <property type="match status" value="1"/>
</dbReference>
<accession>G0R649</accession>
<dbReference type="Pfam" id="PF00071">
    <property type="entry name" value="Ras"/>
    <property type="match status" value="1"/>
</dbReference>
<dbReference type="PRINTS" id="PR00449">
    <property type="entry name" value="RASTRNSFRMNG"/>
</dbReference>
<evidence type="ECO:0000313" key="2">
    <source>
        <dbReference type="EMBL" id="EGR27048.1"/>
    </source>
</evidence>
<keyword evidence="3" id="KW-1185">Reference proteome</keyword>
<dbReference type="SUPFAM" id="SSF52540">
    <property type="entry name" value="P-loop containing nucleoside triphosphate hydrolases"/>
    <property type="match status" value="1"/>
</dbReference>
<dbReference type="NCBIfam" id="TIGR00231">
    <property type="entry name" value="small_GTP"/>
    <property type="match status" value="1"/>
</dbReference>
<name>G0R649_ICHMU</name>
<dbReference type="OMA" id="YHEAHAC"/>
<dbReference type="GO" id="GO:0003924">
    <property type="term" value="F:GTPase activity"/>
    <property type="evidence" value="ECO:0007669"/>
    <property type="project" value="InterPro"/>
</dbReference>
<dbReference type="SMART" id="SM00176">
    <property type="entry name" value="RAN"/>
    <property type="match status" value="1"/>
</dbReference>
<dbReference type="SMART" id="SM00173">
    <property type="entry name" value="RAS"/>
    <property type="match status" value="1"/>
</dbReference>
<dbReference type="STRING" id="857967.G0R649"/>
<proteinExistence type="predicted"/>
<dbReference type="GO" id="GO:0005525">
    <property type="term" value="F:GTP binding"/>
    <property type="evidence" value="ECO:0007669"/>
    <property type="project" value="InterPro"/>
</dbReference>
<dbReference type="InterPro" id="IPR005225">
    <property type="entry name" value="Small_GTP-bd"/>
</dbReference>
<dbReference type="AlphaFoldDB" id="G0R649"/>
<keyword evidence="1" id="KW-0547">Nucleotide-binding</keyword>